<comment type="caution">
    <text evidence="1">The sequence shown here is derived from an EMBL/GenBank/DDBJ whole genome shotgun (WGS) entry which is preliminary data.</text>
</comment>
<name>A0AAV4A2K7_9GAST</name>
<dbReference type="EMBL" id="BLXT01003087">
    <property type="protein sequence ID" value="GFO00449.1"/>
    <property type="molecule type" value="Genomic_DNA"/>
</dbReference>
<evidence type="ECO:0000313" key="1">
    <source>
        <dbReference type="EMBL" id="GFO00449.1"/>
    </source>
</evidence>
<proteinExistence type="predicted"/>
<dbReference type="AlphaFoldDB" id="A0AAV4A2K7"/>
<protein>
    <submittedName>
        <fullName evidence="1">Uncharacterized protein</fullName>
    </submittedName>
</protein>
<gene>
    <name evidence="1" type="ORF">PoB_002695400</name>
</gene>
<accession>A0AAV4A2K7</accession>
<keyword evidence="2" id="KW-1185">Reference proteome</keyword>
<organism evidence="1 2">
    <name type="scientific">Plakobranchus ocellatus</name>
    <dbReference type="NCBI Taxonomy" id="259542"/>
    <lineage>
        <taxon>Eukaryota</taxon>
        <taxon>Metazoa</taxon>
        <taxon>Spiralia</taxon>
        <taxon>Lophotrochozoa</taxon>
        <taxon>Mollusca</taxon>
        <taxon>Gastropoda</taxon>
        <taxon>Heterobranchia</taxon>
        <taxon>Euthyneura</taxon>
        <taxon>Panpulmonata</taxon>
        <taxon>Sacoglossa</taxon>
        <taxon>Placobranchoidea</taxon>
        <taxon>Plakobranchidae</taxon>
        <taxon>Plakobranchus</taxon>
    </lineage>
</organism>
<evidence type="ECO:0000313" key="2">
    <source>
        <dbReference type="Proteomes" id="UP000735302"/>
    </source>
</evidence>
<dbReference type="Proteomes" id="UP000735302">
    <property type="component" value="Unassembled WGS sequence"/>
</dbReference>
<reference evidence="1 2" key="1">
    <citation type="journal article" date="2021" name="Elife">
        <title>Chloroplast acquisition without the gene transfer in kleptoplastic sea slugs, Plakobranchus ocellatus.</title>
        <authorList>
            <person name="Maeda T."/>
            <person name="Takahashi S."/>
            <person name="Yoshida T."/>
            <person name="Shimamura S."/>
            <person name="Takaki Y."/>
            <person name="Nagai Y."/>
            <person name="Toyoda A."/>
            <person name="Suzuki Y."/>
            <person name="Arimoto A."/>
            <person name="Ishii H."/>
            <person name="Satoh N."/>
            <person name="Nishiyama T."/>
            <person name="Hasebe M."/>
            <person name="Maruyama T."/>
            <person name="Minagawa J."/>
            <person name="Obokata J."/>
            <person name="Shigenobu S."/>
        </authorList>
    </citation>
    <scope>NUCLEOTIDE SEQUENCE [LARGE SCALE GENOMIC DNA]</scope>
</reference>
<sequence length="131" mass="15099">MVDQLKLPIKNSHSTVFSEETIHILHTHETLEHVRHKLILQVLETVQRLESLEPGLVRPEQDDTHLKWFTDLGDLNPVYRKMISGFYVTIEARGRRRIQTRASYKSLQADLWADSLALCSKAPPTEELGKS</sequence>